<evidence type="ECO:0000313" key="3">
    <source>
        <dbReference type="EMBL" id="MDQ0291867.1"/>
    </source>
</evidence>
<proteinExistence type="predicted"/>
<gene>
    <name evidence="3" type="ORF">J3R75_003974</name>
</gene>
<feature type="domain" description="Gfo/Idh/MocA-like oxidoreductase N-terminal" evidence="1">
    <location>
        <begin position="43"/>
        <end position="167"/>
    </location>
</feature>
<dbReference type="InterPro" id="IPR000683">
    <property type="entry name" value="Gfo/Idh/MocA-like_OxRdtase_N"/>
</dbReference>
<dbReference type="NCBIfam" id="TIGR01409">
    <property type="entry name" value="TAT_signal_seq"/>
    <property type="match status" value="1"/>
</dbReference>
<dbReference type="Gene3D" id="3.40.50.720">
    <property type="entry name" value="NAD(P)-binding Rossmann-like Domain"/>
    <property type="match status" value="1"/>
</dbReference>
<feature type="domain" description="Gfo/Idh/MocA-like oxidoreductase C-terminal" evidence="2">
    <location>
        <begin position="223"/>
        <end position="411"/>
    </location>
</feature>
<dbReference type="Pfam" id="PF02894">
    <property type="entry name" value="GFO_IDH_MocA_C"/>
    <property type="match status" value="1"/>
</dbReference>
<dbReference type="InterPro" id="IPR006311">
    <property type="entry name" value="TAT_signal"/>
</dbReference>
<organism evidence="3 4">
    <name type="scientific">Oligosphaera ethanolica</name>
    <dbReference type="NCBI Taxonomy" id="760260"/>
    <lineage>
        <taxon>Bacteria</taxon>
        <taxon>Pseudomonadati</taxon>
        <taxon>Lentisphaerota</taxon>
        <taxon>Oligosphaeria</taxon>
        <taxon>Oligosphaerales</taxon>
        <taxon>Oligosphaeraceae</taxon>
        <taxon>Oligosphaera</taxon>
    </lineage>
</organism>
<accession>A0AAE4ARV4</accession>
<dbReference type="GO" id="GO:0000166">
    <property type="term" value="F:nucleotide binding"/>
    <property type="evidence" value="ECO:0007669"/>
    <property type="project" value="InterPro"/>
</dbReference>
<dbReference type="Pfam" id="PF01408">
    <property type="entry name" value="GFO_IDH_MocA"/>
    <property type="match status" value="1"/>
</dbReference>
<dbReference type="InterPro" id="IPR050463">
    <property type="entry name" value="Gfo/Idh/MocA_oxidrdct_glycsds"/>
</dbReference>
<name>A0AAE4ARV4_9BACT</name>
<dbReference type="SUPFAM" id="SSF55347">
    <property type="entry name" value="Glyceraldehyde-3-phosphate dehydrogenase-like, C-terminal domain"/>
    <property type="match status" value="1"/>
</dbReference>
<dbReference type="PANTHER" id="PTHR43818">
    <property type="entry name" value="BCDNA.GH03377"/>
    <property type="match status" value="1"/>
</dbReference>
<evidence type="ECO:0000259" key="1">
    <source>
        <dbReference type="Pfam" id="PF01408"/>
    </source>
</evidence>
<dbReference type="Gene3D" id="3.30.360.10">
    <property type="entry name" value="Dihydrodipicolinate Reductase, domain 2"/>
    <property type="match status" value="1"/>
</dbReference>
<evidence type="ECO:0000259" key="2">
    <source>
        <dbReference type="Pfam" id="PF02894"/>
    </source>
</evidence>
<dbReference type="Proteomes" id="UP001238163">
    <property type="component" value="Unassembled WGS sequence"/>
</dbReference>
<evidence type="ECO:0000313" key="4">
    <source>
        <dbReference type="Proteomes" id="UP001238163"/>
    </source>
</evidence>
<keyword evidence="4" id="KW-1185">Reference proteome</keyword>
<dbReference type="InterPro" id="IPR019546">
    <property type="entry name" value="TAT_signal_bac_arc"/>
</dbReference>
<reference evidence="3" key="1">
    <citation type="submission" date="2023-07" db="EMBL/GenBank/DDBJ databases">
        <title>Genomic Encyclopedia of Type Strains, Phase IV (KMG-IV): sequencing the most valuable type-strain genomes for metagenomic binning, comparative biology and taxonomic classification.</title>
        <authorList>
            <person name="Goeker M."/>
        </authorList>
    </citation>
    <scope>NUCLEOTIDE SEQUENCE</scope>
    <source>
        <strain evidence="3">DSM 24202</strain>
    </source>
</reference>
<dbReference type="SUPFAM" id="SSF51735">
    <property type="entry name" value="NAD(P)-binding Rossmann-fold domains"/>
    <property type="match status" value="1"/>
</dbReference>
<dbReference type="PANTHER" id="PTHR43818:SF12">
    <property type="entry name" value="NADH-DEPENDENT DEHYDROGENASE-RELATED"/>
    <property type="match status" value="1"/>
</dbReference>
<dbReference type="InterPro" id="IPR004104">
    <property type="entry name" value="Gfo/Idh/MocA-like_OxRdtase_C"/>
</dbReference>
<dbReference type="RefSeq" id="WP_307265250.1">
    <property type="nucleotide sequence ID" value="NZ_JAUSVL010000001.1"/>
</dbReference>
<dbReference type="EMBL" id="JAUSVL010000001">
    <property type="protein sequence ID" value="MDQ0291867.1"/>
    <property type="molecule type" value="Genomic_DNA"/>
</dbReference>
<dbReference type="InterPro" id="IPR036291">
    <property type="entry name" value="NAD(P)-bd_dom_sf"/>
</dbReference>
<comment type="caution">
    <text evidence="3">The sequence shown here is derived from an EMBL/GenBank/DDBJ whole genome shotgun (WGS) entry which is preliminary data.</text>
</comment>
<dbReference type="PROSITE" id="PS51318">
    <property type="entry name" value="TAT"/>
    <property type="match status" value="1"/>
</dbReference>
<dbReference type="AlphaFoldDB" id="A0AAE4ARV4"/>
<protein>
    <submittedName>
        <fullName evidence="3">Dehydrogenase</fullName>
    </submittedName>
</protein>
<sequence length="446" mass="49626">MDVTRRDFVKGAGAAGLGSVMLGGKLFAQAAPAAASTEANSAIRVGLIGAGVQGRVLAECIRKIPGVRFQAICDIWDYNRNYTARRLKAYKQPVNAYEDYREMLEKESGLDAIVVATPDWVHAEHSVAALQAGKHVYCEKEMAHDLSAAAAMCKAAVVSGKVMQIGHQRRSNPVYQQAYKMIHEENLCGRLTQLYGQWNRTPEAKLTWPENQPMTPEMLSKYGYANMDEFKNWRWYRRYSAGPIADLGSHQIDIFSWFLNAEPSHLLAMGGQDYFDDREWHEDVVTIYEYQTQFAGKKGSARAYYQVLNTSGWQDYFERFNGDRGSINLSENGRKCYYIPGANVDVPDWMKSVERIQVDGLSAVPLIPALKAKSPEMAAVMDEFDAKQGHHLHLENFFQAVAKNDAKAVNCPPAVGYATAVAVLNVVPAIERGGGVSFQDSDFVAQ</sequence>